<accession>A0A9P6J2X0</accession>
<organism evidence="2 3">
    <name type="scientific">Mortierella alpina</name>
    <name type="common">Oleaginous fungus</name>
    <name type="synonym">Mortierella renispora</name>
    <dbReference type="NCBI Taxonomy" id="64518"/>
    <lineage>
        <taxon>Eukaryota</taxon>
        <taxon>Fungi</taxon>
        <taxon>Fungi incertae sedis</taxon>
        <taxon>Mucoromycota</taxon>
        <taxon>Mortierellomycotina</taxon>
        <taxon>Mortierellomycetes</taxon>
        <taxon>Mortierellales</taxon>
        <taxon>Mortierellaceae</taxon>
        <taxon>Mortierella</taxon>
    </lineage>
</organism>
<sequence>MTHSTPATASMTNNNNSNTGAGSSTKARRLSLTRLFNGKTKAPGTLAMRDDGQVPPVPAIPAHYRHSMAPSMDIQSQLVRERRKSLAALSESNPRAVSLDLKHPVEMTDKMRQFDELLQKRRGSTIRISLTPSLLQEESA</sequence>
<feature type="compositionally biased region" description="Low complexity" evidence="1">
    <location>
        <begin position="1"/>
        <end position="25"/>
    </location>
</feature>
<reference evidence="2" key="1">
    <citation type="journal article" date="2020" name="Fungal Divers.">
        <title>Resolving the Mortierellaceae phylogeny through synthesis of multi-gene phylogenetics and phylogenomics.</title>
        <authorList>
            <person name="Vandepol N."/>
            <person name="Liber J."/>
            <person name="Desiro A."/>
            <person name="Na H."/>
            <person name="Kennedy M."/>
            <person name="Barry K."/>
            <person name="Grigoriev I.V."/>
            <person name="Miller A.N."/>
            <person name="O'Donnell K."/>
            <person name="Stajich J.E."/>
            <person name="Bonito G."/>
        </authorList>
    </citation>
    <scope>NUCLEOTIDE SEQUENCE</scope>
    <source>
        <strain evidence="2">CK1249</strain>
    </source>
</reference>
<dbReference type="Proteomes" id="UP000738359">
    <property type="component" value="Unassembled WGS sequence"/>
</dbReference>
<dbReference type="EMBL" id="JAAAHY010000690">
    <property type="protein sequence ID" value="KAF9959117.1"/>
    <property type="molecule type" value="Genomic_DNA"/>
</dbReference>
<dbReference type="OrthoDB" id="2341742at2759"/>
<feature type="region of interest" description="Disordered" evidence="1">
    <location>
        <begin position="1"/>
        <end position="29"/>
    </location>
</feature>
<evidence type="ECO:0000313" key="2">
    <source>
        <dbReference type="EMBL" id="KAF9959117.1"/>
    </source>
</evidence>
<keyword evidence="3" id="KW-1185">Reference proteome</keyword>
<evidence type="ECO:0000313" key="3">
    <source>
        <dbReference type="Proteomes" id="UP000738359"/>
    </source>
</evidence>
<protein>
    <submittedName>
        <fullName evidence="2">Uncharacterized protein</fullName>
    </submittedName>
</protein>
<proteinExistence type="predicted"/>
<evidence type="ECO:0000256" key="1">
    <source>
        <dbReference type="SAM" id="MobiDB-lite"/>
    </source>
</evidence>
<comment type="caution">
    <text evidence="2">The sequence shown here is derived from an EMBL/GenBank/DDBJ whole genome shotgun (WGS) entry which is preliminary data.</text>
</comment>
<name>A0A9P6J2X0_MORAP</name>
<dbReference type="AlphaFoldDB" id="A0A9P6J2X0"/>
<gene>
    <name evidence="2" type="ORF">BGZ70_008971</name>
</gene>